<evidence type="ECO:0000313" key="3">
    <source>
        <dbReference type="EMBL" id="AQU65504.1"/>
    </source>
</evidence>
<dbReference type="InterPro" id="IPR039445">
    <property type="entry name" value="DauR-like_HTH"/>
</dbReference>
<dbReference type="Pfam" id="PF08348">
    <property type="entry name" value="PAS_6"/>
    <property type="match status" value="1"/>
</dbReference>
<reference evidence="3 4" key="1">
    <citation type="submission" date="2016-11" db="EMBL/GenBank/DDBJ databases">
        <title>Complete genome sequence of Streptomyces niveus SCSIO 3406.</title>
        <authorList>
            <person name="Zhu Q."/>
            <person name="Cheng W."/>
            <person name="Song Y."/>
            <person name="Li Q."/>
            <person name="Ju J."/>
        </authorList>
    </citation>
    <scope>NUCLEOTIDE SEQUENCE [LARGE SCALE GENOMIC DNA]</scope>
    <source>
        <strain evidence="3 4">SCSIO 3406</strain>
    </source>
</reference>
<proteinExistence type="predicted"/>
<dbReference type="Proteomes" id="UP000189677">
    <property type="component" value="Chromosome"/>
</dbReference>
<evidence type="ECO:0000313" key="4">
    <source>
        <dbReference type="Proteomes" id="UP000189677"/>
    </source>
</evidence>
<protein>
    <submittedName>
        <fullName evidence="3">DNA-binding protein</fullName>
    </submittedName>
</protein>
<keyword evidence="4" id="KW-1185">Reference proteome</keyword>
<sequence>MTEDELLLREAETIVTAIGRMFPGLCEVVLHDLRNPEHAIRAIENNESGRSIGDPATELGIARIRDPDYPSVIQNYPNTFPDGRPAKSTSIGIRNSAGEYVAAICLNLDVSLFATVARSLHNLVRTDEREQSFTETLRARTTTELRALAEEFAAERCRTPHALDSTEKREMVRFLRDEGFLDVKNAVRTLTDILGVSRATVYNYLK</sequence>
<dbReference type="OrthoDB" id="9796595at2"/>
<dbReference type="RefSeq" id="WP_078074020.1">
    <property type="nucleotide sequence ID" value="NZ_CP018047.1"/>
</dbReference>
<feature type="domain" description="Transcriptional regulator DauR-like HTH" evidence="2">
    <location>
        <begin position="145"/>
        <end position="206"/>
    </location>
</feature>
<keyword evidence="3" id="KW-0238">DNA-binding</keyword>
<dbReference type="InterPro" id="IPR039446">
    <property type="entry name" value="DauR-like"/>
</dbReference>
<dbReference type="InterPro" id="IPR013559">
    <property type="entry name" value="YheO"/>
</dbReference>
<name>A0A1U9QMI5_STRNV</name>
<dbReference type="PANTHER" id="PTHR35568:SF1">
    <property type="entry name" value="TRANSCRIPTIONAL REGULATOR DAUR"/>
    <property type="match status" value="1"/>
</dbReference>
<dbReference type="EMBL" id="CP018047">
    <property type="protein sequence ID" value="AQU65504.1"/>
    <property type="molecule type" value="Genomic_DNA"/>
</dbReference>
<feature type="domain" description="YheO-like" evidence="1">
    <location>
        <begin position="8"/>
        <end position="116"/>
    </location>
</feature>
<evidence type="ECO:0000259" key="2">
    <source>
        <dbReference type="Pfam" id="PF13309"/>
    </source>
</evidence>
<dbReference type="GO" id="GO:0003677">
    <property type="term" value="F:DNA binding"/>
    <property type="evidence" value="ECO:0007669"/>
    <property type="project" value="UniProtKB-KW"/>
</dbReference>
<dbReference type="KEGG" id="snw:BBN63_03825"/>
<dbReference type="PANTHER" id="PTHR35568">
    <property type="entry name" value="TRANSCRIPTIONAL REGULATOR DAUR"/>
    <property type="match status" value="1"/>
</dbReference>
<accession>A0A1U9QMI5</accession>
<organism evidence="3 4">
    <name type="scientific">Streptomyces niveus</name>
    <name type="common">Streptomyces spheroides</name>
    <dbReference type="NCBI Taxonomy" id="193462"/>
    <lineage>
        <taxon>Bacteria</taxon>
        <taxon>Bacillati</taxon>
        <taxon>Actinomycetota</taxon>
        <taxon>Actinomycetes</taxon>
        <taxon>Kitasatosporales</taxon>
        <taxon>Streptomycetaceae</taxon>
        <taxon>Streptomyces</taxon>
    </lineage>
</organism>
<evidence type="ECO:0000259" key="1">
    <source>
        <dbReference type="Pfam" id="PF08348"/>
    </source>
</evidence>
<dbReference type="AlphaFoldDB" id="A0A1U9QMI5"/>
<gene>
    <name evidence="3" type="ORF">BBN63_03825</name>
</gene>
<dbReference type="Pfam" id="PF13309">
    <property type="entry name" value="HTH_22"/>
    <property type="match status" value="1"/>
</dbReference>